<evidence type="ECO:0000313" key="2">
    <source>
        <dbReference type="Proteomes" id="UP000775872"/>
    </source>
</evidence>
<dbReference type="Proteomes" id="UP000775872">
    <property type="component" value="Unassembled WGS sequence"/>
</dbReference>
<gene>
    <name evidence="1" type="ORF">CSOL1703_00006025</name>
</gene>
<proteinExistence type="predicted"/>
<name>A0A9N9ZJ14_9HYPO</name>
<sequence>MCLRHLYRDKYGWTESVDNSRSGEFIQKDFICPANEKTLLVTCILESEKASYLKKAEVRKLYTMYG</sequence>
<comment type="caution">
    <text evidence="1">The sequence shown here is derived from an EMBL/GenBank/DDBJ whole genome shotgun (WGS) entry which is preliminary data.</text>
</comment>
<reference evidence="1 2" key="2">
    <citation type="submission" date="2021-10" db="EMBL/GenBank/DDBJ databases">
        <authorList>
            <person name="Piombo E."/>
        </authorList>
    </citation>
    <scope>NUCLEOTIDE SEQUENCE [LARGE SCALE GENOMIC DNA]</scope>
</reference>
<dbReference type="AlphaFoldDB" id="A0A9N9ZJ14"/>
<evidence type="ECO:0000313" key="1">
    <source>
        <dbReference type="EMBL" id="CAH0056090.1"/>
    </source>
</evidence>
<accession>A0A9N9ZJ14</accession>
<keyword evidence="2" id="KW-1185">Reference proteome</keyword>
<dbReference type="EMBL" id="CABFOC020000063">
    <property type="protein sequence ID" value="CAH0056090.1"/>
    <property type="molecule type" value="Genomic_DNA"/>
</dbReference>
<reference evidence="2" key="1">
    <citation type="submission" date="2019-06" db="EMBL/GenBank/DDBJ databases">
        <authorList>
            <person name="Broberg M."/>
        </authorList>
    </citation>
    <scope>NUCLEOTIDE SEQUENCE [LARGE SCALE GENOMIC DNA]</scope>
</reference>
<organism evidence="1 2">
    <name type="scientific">Clonostachys solani</name>
    <dbReference type="NCBI Taxonomy" id="160281"/>
    <lineage>
        <taxon>Eukaryota</taxon>
        <taxon>Fungi</taxon>
        <taxon>Dikarya</taxon>
        <taxon>Ascomycota</taxon>
        <taxon>Pezizomycotina</taxon>
        <taxon>Sordariomycetes</taxon>
        <taxon>Hypocreomycetidae</taxon>
        <taxon>Hypocreales</taxon>
        <taxon>Bionectriaceae</taxon>
        <taxon>Clonostachys</taxon>
    </lineage>
</organism>
<protein>
    <submittedName>
        <fullName evidence="1">Uncharacterized protein</fullName>
    </submittedName>
</protein>